<name>A0A9P7MN42_9HYPO</name>
<evidence type="ECO:0000313" key="2">
    <source>
        <dbReference type="Proteomes" id="UP000784919"/>
    </source>
</evidence>
<dbReference type="OrthoDB" id="10548125at2759"/>
<accession>A0A9P7MN42</accession>
<dbReference type="AlphaFoldDB" id="A0A9P7MN42"/>
<reference evidence="1" key="1">
    <citation type="journal article" date="2020" name="bioRxiv">
        <title>Whole genome comparisons of ergot fungi reveals the divergence and evolution of species within the genus Claviceps are the result of varying mechanisms driving genome evolution and host range expansion.</title>
        <authorList>
            <person name="Wyka S.A."/>
            <person name="Mondo S.J."/>
            <person name="Liu M."/>
            <person name="Dettman J."/>
            <person name="Nalam V."/>
            <person name="Broders K.D."/>
        </authorList>
    </citation>
    <scope>NUCLEOTIDE SEQUENCE</scope>
    <source>
        <strain evidence="1">CCC 1102</strain>
    </source>
</reference>
<evidence type="ECO:0000313" key="1">
    <source>
        <dbReference type="EMBL" id="KAG5958977.1"/>
    </source>
</evidence>
<dbReference type="EMBL" id="SRPS01000357">
    <property type="protein sequence ID" value="KAG5958977.1"/>
    <property type="molecule type" value="Genomic_DNA"/>
</dbReference>
<dbReference type="Proteomes" id="UP000784919">
    <property type="component" value="Unassembled WGS sequence"/>
</dbReference>
<feature type="non-terminal residue" evidence="1">
    <location>
        <position position="153"/>
    </location>
</feature>
<sequence>MDQVLKMALRAVVPTRLRTLDAYHPLTSRAWDADTPVRRAISQRTLRAAAGHNSDRFKVLSRLRRTFNLTDRVPCTELLPPAPPAPDPTNGLSKEEAAAALRKKPPDADAVVYLATDQKNLVTTLASATLYIGTAQSSPLAKGGWPDLKFTTG</sequence>
<organism evidence="1 2">
    <name type="scientific">Claviceps arundinis</name>
    <dbReference type="NCBI Taxonomy" id="1623583"/>
    <lineage>
        <taxon>Eukaryota</taxon>
        <taxon>Fungi</taxon>
        <taxon>Dikarya</taxon>
        <taxon>Ascomycota</taxon>
        <taxon>Pezizomycotina</taxon>
        <taxon>Sordariomycetes</taxon>
        <taxon>Hypocreomycetidae</taxon>
        <taxon>Hypocreales</taxon>
        <taxon>Clavicipitaceae</taxon>
        <taxon>Claviceps</taxon>
    </lineage>
</organism>
<proteinExistence type="predicted"/>
<comment type="caution">
    <text evidence="1">The sequence shown here is derived from an EMBL/GenBank/DDBJ whole genome shotgun (WGS) entry which is preliminary data.</text>
</comment>
<gene>
    <name evidence="1" type="ORF">E4U56_005187</name>
</gene>
<protein>
    <submittedName>
        <fullName evidence="1">Uncharacterized protein</fullName>
    </submittedName>
</protein>